<feature type="transmembrane region" description="Helical" evidence="2">
    <location>
        <begin position="118"/>
        <end position="138"/>
    </location>
</feature>
<keyword evidence="4" id="KW-1185">Reference proteome</keyword>
<accession>A0A1G9LMG8</accession>
<sequence>MVAGDGSTRDRSTRPEGRTARPSARRAGPRRPPQPAAAVPADGLVVGDPPVLARVTGVLLVLAGLAGAAALFPTYLVVGGTEVSQSAGALSLLAGLLVPLTAAAVGGGLAAGRVPRLGLAYAGIGGALALGLLLIELYRASTSTIRPGIEVIAGQRVLTSSVDVGPGWVLGVVALGLTVLAGVLGVAAWGRTVMDDAGTLDPVRPALAGAAAVLGVGAVLCLVLPAADLPDRLVTDPTTGLQVVVEQEGPQGLLERPGLALLGGLLLAGTVVLCSVLAPSLRPRLAAVGGLLAIAAVVFAAGLGGLRDAVVSDELEWTLPGAGLLLAGVGYVVLTVLAWRLRRAPAR</sequence>
<reference evidence="4" key="1">
    <citation type="submission" date="2016-10" db="EMBL/GenBank/DDBJ databases">
        <authorList>
            <person name="Varghese N."/>
            <person name="Submissions S."/>
        </authorList>
    </citation>
    <scope>NUCLEOTIDE SEQUENCE [LARGE SCALE GENOMIC DNA]</scope>
    <source>
        <strain evidence="4">DSM 45419</strain>
    </source>
</reference>
<dbReference type="AlphaFoldDB" id="A0A1G9LMG8"/>
<keyword evidence="2" id="KW-1133">Transmembrane helix</keyword>
<gene>
    <name evidence="3" type="ORF">SAMN05660642_00491</name>
</gene>
<dbReference type="Proteomes" id="UP000198680">
    <property type="component" value="Unassembled WGS sequence"/>
</dbReference>
<keyword evidence="2" id="KW-0472">Membrane</keyword>
<feature type="transmembrane region" description="Helical" evidence="2">
    <location>
        <begin position="259"/>
        <end position="278"/>
    </location>
</feature>
<feature type="transmembrane region" description="Helical" evidence="2">
    <location>
        <begin position="168"/>
        <end position="194"/>
    </location>
</feature>
<evidence type="ECO:0000313" key="3">
    <source>
        <dbReference type="EMBL" id="SDL63098.1"/>
    </source>
</evidence>
<feature type="compositionally biased region" description="Basic and acidic residues" evidence="1">
    <location>
        <begin position="7"/>
        <end position="19"/>
    </location>
</feature>
<evidence type="ECO:0000313" key="4">
    <source>
        <dbReference type="Proteomes" id="UP000198680"/>
    </source>
</evidence>
<feature type="region of interest" description="Disordered" evidence="1">
    <location>
        <begin position="1"/>
        <end position="41"/>
    </location>
</feature>
<protein>
    <submittedName>
        <fullName evidence="3">Uncharacterized protein</fullName>
    </submittedName>
</protein>
<feature type="transmembrane region" description="Helical" evidence="2">
    <location>
        <begin position="317"/>
        <end position="339"/>
    </location>
</feature>
<dbReference type="STRING" id="1137991.SAMN05660642_00491"/>
<evidence type="ECO:0000256" key="2">
    <source>
        <dbReference type="SAM" id="Phobius"/>
    </source>
</evidence>
<feature type="transmembrane region" description="Helical" evidence="2">
    <location>
        <begin position="90"/>
        <end position="111"/>
    </location>
</feature>
<organism evidence="3 4">
    <name type="scientific">Geodermatophilus siccatus</name>
    <dbReference type="NCBI Taxonomy" id="1137991"/>
    <lineage>
        <taxon>Bacteria</taxon>
        <taxon>Bacillati</taxon>
        <taxon>Actinomycetota</taxon>
        <taxon>Actinomycetes</taxon>
        <taxon>Geodermatophilales</taxon>
        <taxon>Geodermatophilaceae</taxon>
        <taxon>Geodermatophilus</taxon>
    </lineage>
</organism>
<feature type="transmembrane region" description="Helical" evidence="2">
    <location>
        <begin position="206"/>
        <end position="227"/>
    </location>
</feature>
<dbReference type="EMBL" id="FNHE01000001">
    <property type="protein sequence ID" value="SDL63098.1"/>
    <property type="molecule type" value="Genomic_DNA"/>
</dbReference>
<keyword evidence="2" id="KW-0812">Transmembrane</keyword>
<evidence type="ECO:0000256" key="1">
    <source>
        <dbReference type="SAM" id="MobiDB-lite"/>
    </source>
</evidence>
<feature type="transmembrane region" description="Helical" evidence="2">
    <location>
        <begin position="285"/>
        <end position="305"/>
    </location>
</feature>
<proteinExistence type="predicted"/>
<name>A0A1G9LMG8_9ACTN</name>
<feature type="transmembrane region" description="Helical" evidence="2">
    <location>
        <begin position="58"/>
        <end position="78"/>
    </location>
</feature>